<comment type="caution">
    <text evidence="3">The sequence shown here is derived from an EMBL/GenBank/DDBJ whole genome shotgun (WGS) entry which is preliminary data.</text>
</comment>
<dbReference type="PROSITE" id="PS51257">
    <property type="entry name" value="PROKAR_LIPOPROTEIN"/>
    <property type="match status" value="1"/>
</dbReference>
<dbReference type="Pfam" id="PF14292">
    <property type="entry name" value="SusE"/>
    <property type="match status" value="1"/>
</dbReference>
<protein>
    <submittedName>
        <fullName evidence="3">DUF5116 domain-containing protein</fullName>
    </submittedName>
</protein>
<dbReference type="RefSeq" id="WP_103051305.1">
    <property type="nucleotide sequence ID" value="NZ_POWF01000001.1"/>
</dbReference>
<feature type="chain" id="PRO_5014458972" evidence="1">
    <location>
        <begin position="22"/>
        <end position="359"/>
    </location>
</feature>
<keyword evidence="1" id="KW-0732">Signal</keyword>
<dbReference type="Gene3D" id="2.60.40.3620">
    <property type="match status" value="2"/>
</dbReference>
<gene>
    <name evidence="3" type="ORF">C1T31_03130</name>
</gene>
<dbReference type="CDD" id="cd12956">
    <property type="entry name" value="CBM_SusE-F_like"/>
    <property type="match status" value="1"/>
</dbReference>
<proteinExistence type="predicted"/>
<name>A0A2K1E4F4_9FLAO</name>
<feature type="signal peptide" evidence="1">
    <location>
        <begin position="1"/>
        <end position="21"/>
    </location>
</feature>
<sequence length="359" mass="38877">MKNILKITWLFALALFLGSCSDDDEKLIVAAESASVINTPTNGQEFVLNPFEEQTNIAITFSWDHSSYGTPTGMDYSIEIATGGANFDDARTLATIRDTYFTMSIADFNGAVSSLGLPPFTSSNVDVRIKSTVGDPSRLPQYSDPVTISVTPFTTDLPKIAVPGNHQGWAPDATDPPVPVLAASAFGETDYEGYVWLDGEYKFLAPNQTGVFEWGNTDWGDDGNFNGVLVVDDEVNCTATAGYYLVKADTDALTYSAEAHSWGVIGNATPTGWDSDTDMIYDPETQTLRITMDLVAQSAPDNGLKFRVNDEWTINLGDTGADGTMEFSGDNIGVPESGNYTIVLDLSNPREYTYSLTLN</sequence>
<dbReference type="InterPro" id="IPR025970">
    <property type="entry name" value="SusE"/>
</dbReference>
<dbReference type="CDD" id="cd12967">
    <property type="entry name" value="CBM_SusE-F_like_u1"/>
    <property type="match status" value="1"/>
</dbReference>
<evidence type="ECO:0000313" key="4">
    <source>
        <dbReference type="Proteomes" id="UP000236641"/>
    </source>
</evidence>
<evidence type="ECO:0000259" key="2">
    <source>
        <dbReference type="Pfam" id="PF14292"/>
    </source>
</evidence>
<evidence type="ECO:0000256" key="1">
    <source>
        <dbReference type="SAM" id="SignalP"/>
    </source>
</evidence>
<reference evidence="3 4" key="1">
    <citation type="submission" date="2018-01" db="EMBL/GenBank/DDBJ databases">
        <title>The draft genome of Hanstruepera neustonica JCM19743.</title>
        <authorList>
            <person name="He R.-H."/>
            <person name="Du Z.-J."/>
        </authorList>
    </citation>
    <scope>NUCLEOTIDE SEQUENCE [LARGE SCALE GENOMIC DNA]</scope>
    <source>
        <strain evidence="3 4">JCM19743</strain>
    </source>
</reference>
<dbReference type="Proteomes" id="UP000236641">
    <property type="component" value="Unassembled WGS sequence"/>
</dbReference>
<organism evidence="3 4">
    <name type="scientific">Hanstruepera neustonica</name>
    <dbReference type="NCBI Taxonomy" id="1445657"/>
    <lineage>
        <taxon>Bacteria</taxon>
        <taxon>Pseudomonadati</taxon>
        <taxon>Bacteroidota</taxon>
        <taxon>Flavobacteriia</taxon>
        <taxon>Flavobacteriales</taxon>
        <taxon>Flavobacteriaceae</taxon>
        <taxon>Hanstruepera</taxon>
    </lineage>
</organism>
<accession>A0A2K1E4F4</accession>
<evidence type="ECO:0000313" key="3">
    <source>
        <dbReference type="EMBL" id="PNQ75143.1"/>
    </source>
</evidence>
<feature type="domain" description="SusE outer membrane protein" evidence="2">
    <location>
        <begin position="22"/>
        <end position="130"/>
    </location>
</feature>
<keyword evidence="4" id="KW-1185">Reference proteome</keyword>
<dbReference type="AlphaFoldDB" id="A0A2K1E4F4"/>
<dbReference type="OrthoDB" id="975117at2"/>
<dbReference type="EMBL" id="POWF01000001">
    <property type="protein sequence ID" value="PNQ75143.1"/>
    <property type="molecule type" value="Genomic_DNA"/>
</dbReference>